<dbReference type="Pfam" id="PF05368">
    <property type="entry name" value="NmrA"/>
    <property type="match status" value="1"/>
</dbReference>
<dbReference type="InterPro" id="IPR008030">
    <property type="entry name" value="NmrA-like"/>
</dbReference>
<dbReference type="PANTHER" id="PTHR47706:SF1">
    <property type="entry name" value="CIPA-LIKE, PUTATIVE (AFU_ORTHOLOGUE AFUA_1G12460)-RELATED"/>
    <property type="match status" value="1"/>
</dbReference>
<accession>A0ABR0JNQ2</accession>
<dbReference type="Gene3D" id="3.90.25.10">
    <property type="entry name" value="UDP-galactose 4-epimerase, domain 1"/>
    <property type="match status" value="1"/>
</dbReference>
<organism evidence="4 5">
    <name type="scientific">Exophiala sideris</name>
    <dbReference type="NCBI Taxonomy" id="1016849"/>
    <lineage>
        <taxon>Eukaryota</taxon>
        <taxon>Fungi</taxon>
        <taxon>Dikarya</taxon>
        <taxon>Ascomycota</taxon>
        <taxon>Pezizomycotina</taxon>
        <taxon>Eurotiomycetes</taxon>
        <taxon>Chaetothyriomycetidae</taxon>
        <taxon>Chaetothyriales</taxon>
        <taxon>Herpotrichiellaceae</taxon>
        <taxon>Exophiala</taxon>
    </lineage>
</organism>
<evidence type="ECO:0000256" key="1">
    <source>
        <dbReference type="ARBA" id="ARBA00022857"/>
    </source>
</evidence>
<dbReference type="EMBL" id="JAVRRF010000002">
    <property type="protein sequence ID" value="KAK5067608.1"/>
    <property type="molecule type" value="Genomic_DNA"/>
</dbReference>
<dbReference type="Gene3D" id="3.40.50.720">
    <property type="entry name" value="NAD(P)-binding Rossmann-like Domain"/>
    <property type="match status" value="1"/>
</dbReference>
<feature type="domain" description="NmrA-like" evidence="3">
    <location>
        <begin position="13"/>
        <end position="232"/>
    </location>
</feature>
<keyword evidence="1" id="KW-0521">NADP</keyword>
<evidence type="ECO:0000313" key="4">
    <source>
        <dbReference type="EMBL" id="KAK5067608.1"/>
    </source>
</evidence>
<evidence type="ECO:0000256" key="2">
    <source>
        <dbReference type="ARBA" id="ARBA00023002"/>
    </source>
</evidence>
<sequence>MATYHANAGSKPRIAVAGVGALGLPVVLALLEASHPVTILTRSADQKKEGIPSDANVTYATVDYKSVDSLKEALKGHFGVVSTLNITSAGDQEPLIEAAILAGVTRFIPSEFGADSTNPNVQALPFYAAKLAIQKKLAEVSAESPGFTYTIVINGPFLDWCLDRAFLSIDLKKHSATIFNGGDRKFSVTTLANVAKAVVGIFAHVELTKNRIIHVHDAVLTQHGIIALAKRRDPSDWTLQHSSIEETKANALATFARGDPDELWGAISGMILTAVYGEGYGAEFTGRTQNEILGVPLLTEEELEEVIAVYQPN</sequence>
<evidence type="ECO:0000313" key="5">
    <source>
        <dbReference type="Proteomes" id="UP001345691"/>
    </source>
</evidence>
<name>A0ABR0JNQ2_9EURO</name>
<protein>
    <recommendedName>
        <fullName evidence="3">NmrA-like domain-containing protein</fullName>
    </recommendedName>
</protein>
<dbReference type="InterPro" id="IPR045312">
    <property type="entry name" value="PCBER-like"/>
</dbReference>
<dbReference type="CDD" id="cd05259">
    <property type="entry name" value="PCBER_SDR_a"/>
    <property type="match status" value="1"/>
</dbReference>
<dbReference type="InterPro" id="IPR051609">
    <property type="entry name" value="NmrA/Isoflavone_reductase-like"/>
</dbReference>
<dbReference type="SUPFAM" id="SSF51735">
    <property type="entry name" value="NAD(P)-binding Rossmann-fold domains"/>
    <property type="match status" value="1"/>
</dbReference>
<reference evidence="4 5" key="1">
    <citation type="submission" date="2023-08" db="EMBL/GenBank/DDBJ databases">
        <title>Black Yeasts Isolated from many extreme environments.</title>
        <authorList>
            <person name="Coleine C."/>
            <person name="Stajich J.E."/>
            <person name="Selbmann L."/>
        </authorList>
    </citation>
    <scope>NUCLEOTIDE SEQUENCE [LARGE SCALE GENOMIC DNA]</scope>
    <source>
        <strain evidence="4 5">CCFEE 6328</strain>
    </source>
</reference>
<keyword evidence="2" id="KW-0560">Oxidoreductase</keyword>
<gene>
    <name evidence="4" type="ORF">LTR69_001597</name>
</gene>
<keyword evidence="5" id="KW-1185">Reference proteome</keyword>
<evidence type="ECO:0000259" key="3">
    <source>
        <dbReference type="Pfam" id="PF05368"/>
    </source>
</evidence>
<proteinExistence type="predicted"/>
<comment type="caution">
    <text evidence="4">The sequence shown here is derived from an EMBL/GenBank/DDBJ whole genome shotgun (WGS) entry which is preliminary data.</text>
</comment>
<dbReference type="PANTHER" id="PTHR47706">
    <property type="entry name" value="NMRA-LIKE FAMILY PROTEIN"/>
    <property type="match status" value="1"/>
</dbReference>
<dbReference type="Proteomes" id="UP001345691">
    <property type="component" value="Unassembled WGS sequence"/>
</dbReference>
<dbReference type="InterPro" id="IPR036291">
    <property type="entry name" value="NAD(P)-bd_dom_sf"/>
</dbReference>